<feature type="domain" description="Methyltransferase" evidence="1">
    <location>
        <begin position="144"/>
        <end position="332"/>
    </location>
</feature>
<dbReference type="InterPro" id="IPR025714">
    <property type="entry name" value="Methyltranfer_dom"/>
</dbReference>
<dbReference type="InterPro" id="IPR052220">
    <property type="entry name" value="METTL25"/>
</dbReference>
<dbReference type="SUPFAM" id="SSF53335">
    <property type="entry name" value="S-adenosyl-L-methionine-dependent methyltransferases"/>
    <property type="match status" value="1"/>
</dbReference>
<dbReference type="PANTHER" id="PTHR12496">
    <property type="entry name" value="CGI-41 METHYLTRANSFERASE"/>
    <property type="match status" value="1"/>
</dbReference>
<name>A0AAV6Y2S0_9LAMI</name>
<dbReference type="PANTHER" id="PTHR12496:SF0">
    <property type="entry name" value="METHYLTRANSFERASE DOMAIN-CONTAINING PROTEIN"/>
    <property type="match status" value="1"/>
</dbReference>
<accession>A0AAV6Y2S0</accession>
<dbReference type="InterPro" id="IPR029063">
    <property type="entry name" value="SAM-dependent_MTases_sf"/>
</dbReference>
<comment type="caution">
    <text evidence="2">The sequence shown here is derived from an EMBL/GenBank/DDBJ whole genome shotgun (WGS) entry which is preliminary data.</text>
</comment>
<protein>
    <recommendedName>
        <fullName evidence="1">Methyltransferase domain-containing protein</fullName>
    </recommendedName>
</protein>
<organism evidence="2 3">
    <name type="scientific">Buddleja alternifolia</name>
    <dbReference type="NCBI Taxonomy" id="168488"/>
    <lineage>
        <taxon>Eukaryota</taxon>
        <taxon>Viridiplantae</taxon>
        <taxon>Streptophyta</taxon>
        <taxon>Embryophyta</taxon>
        <taxon>Tracheophyta</taxon>
        <taxon>Spermatophyta</taxon>
        <taxon>Magnoliopsida</taxon>
        <taxon>eudicotyledons</taxon>
        <taxon>Gunneridae</taxon>
        <taxon>Pentapetalae</taxon>
        <taxon>asterids</taxon>
        <taxon>lamiids</taxon>
        <taxon>Lamiales</taxon>
        <taxon>Scrophulariaceae</taxon>
        <taxon>Buddlejeae</taxon>
        <taxon>Buddleja</taxon>
    </lineage>
</organism>
<dbReference type="Pfam" id="PF13679">
    <property type="entry name" value="Methyltransf_32"/>
    <property type="match status" value="1"/>
</dbReference>
<dbReference type="AlphaFoldDB" id="A0AAV6Y2S0"/>
<evidence type="ECO:0000313" key="3">
    <source>
        <dbReference type="Proteomes" id="UP000826271"/>
    </source>
</evidence>
<dbReference type="EMBL" id="WHWC01000003">
    <property type="protein sequence ID" value="KAG8386597.1"/>
    <property type="molecule type" value="Genomic_DNA"/>
</dbReference>
<proteinExistence type="predicted"/>
<evidence type="ECO:0000313" key="2">
    <source>
        <dbReference type="EMBL" id="KAG8386597.1"/>
    </source>
</evidence>
<keyword evidence="3" id="KW-1185">Reference proteome</keyword>
<evidence type="ECO:0000259" key="1">
    <source>
        <dbReference type="Pfam" id="PF13679"/>
    </source>
</evidence>
<dbReference type="Proteomes" id="UP000826271">
    <property type="component" value="Unassembled WGS sequence"/>
</dbReference>
<reference evidence="2" key="1">
    <citation type="submission" date="2019-10" db="EMBL/GenBank/DDBJ databases">
        <authorList>
            <person name="Zhang R."/>
            <person name="Pan Y."/>
            <person name="Wang J."/>
            <person name="Ma R."/>
            <person name="Yu S."/>
        </authorList>
    </citation>
    <scope>NUCLEOTIDE SEQUENCE</scope>
    <source>
        <strain evidence="2">LA-IB0</strain>
        <tissue evidence="2">Leaf</tissue>
    </source>
</reference>
<sequence>MTDGGNACKHSFKTTSETLEWIRARIDFLKPYRLWEAVDEEWMYCLRREPVENLLGIPSGVVQDRLWEAVDEEWMYCLGREPVENLLRIPSGVVQDHWPALLKEYVLTLKSLSLPRDQGDLQEAFPGLRPASLNNVISQGMNQKKKHEIEVLAAVIASIARRVGGNTIMDVGSGQGYLAQVLSFEHGLSVIAIDASSHHGSITDARAKRIEKYYAAKTCKSRSENKGFSIPRTVTCRVLSPAMLKDVSGSLLQVKDLEKPTFIGKKVDGKPLEETVGSESPSPLKENGKSSLVLAGLHACGDLSVTMLRTFMECDDVKAVISIGCCYNLLSEEGVEEVNSQCGFPVSKGAKSASLLLGKNARDLACQSAERWRGLGEAAGLHNFELHAFRAAFQMVYTVAHSSSFPGCLSVLSQHHPEITMRNPSIGRQGKAVRRQHHRRILESNANVPEASSQNNCSAQTTYPLLTEHSAYPNSSKEESKSINRYPMFVKFCKSGLARLGLHDLQDIEFSRVWNEAQEFSIQNENRQLNRKHSYLGNYMDIGSFKLIELVRVPRGLLWMTIALQELVGPYWTLRAALGPVLETLMLLDRLLFLQEQGNVLRQAIMVPLFDPVLSPRNVALIAEKF</sequence>
<gene>
    <name evidence="2" type="ORF">BUALT_Bualt03G0164800</name>
</gene>